<dbReference type="Pfam" id="PF01636">
    <property type="entry name" value="APH"/>
    <property type="match status" value="1"/>
</dbReference>
<feature type="domain" description="Aminoglycoside phosphotransferase" evidence="1">
    <location>
        <begin position="150"/>
        <end position="298"/>
    </location>
</feature>
<keyword evidence="3" id="KW-1185">Reference proteome</keyword>
<organism evidence="2 3">
    <name type="scientific">Xylaria arbuscula</name>
    <dbReference type="NCBI Taxonomy" id="114810"/>
    <lineage>
        <taxon>Eukaryota</taxon>
        <taxon>Fungi</taxon>
        <taxon>Dikarya</taxon>
        <taxon>Ascomycota</taxon>
        <taxon>Pezizomycotina</taxon>
        <taxon>Sordariomycetes</taxon>
        <taxon>Xylariomycetidae</taxon>
        <taxon>Xylariales</taxon>
        <taxon>Xylariaceae</taxon>
        <taxon>Xylaria</taxon>
    </lineage>
</organism>
<dbReference type="InterPro" id="IPR002575">
    <property type="entry name" value="Aminoglycoside_PTrfase"/>
</dbReference>
<dbReference type="VEuPathDB" id="FungiDB:F4678DRAFT_415781"/>
<protein>
    <recommendedName>
        <fullName evidence="1">Aminoglycoside phosphotransferase domain-containing protein</fullName>
    </recommendedName>
</protein>
<accession>A0A9W8NEC8</accession>
<evidence type="ECO:0000313" key="2">
    <source>
        <dbReference type="EMBL" id="KAJ3571069.1"/>
    </source>
</evidence>
<comment type="caution">
    <text evidence="2">The sequence shown here is derived from an EMBL/GenBank/DDBJ whole genome shotgun (WGS) entry which is preliminary data.</text>
</comment>
<proteinExistence type="predicted"/>
<evidence type="ECO:0000259" key="1">
    <source>
        <dbReference type="Pfam" id="PF01636"/>
    </source>
</evidence>
<dbReference type="EMBL" id="JANPWZ010000873">
    <property type="protein sequence ID" value="KAJ3571069.1"/>
    <property type="molecule type" value="Genomic_DNA"/>
</dbReference>
<dbReference type="InterPro" id="IPR011009">
    <property type="entry name" value="Kinase-like_dom_sf"/>
</dbReference>
<dbReference type="SUPFAM" id="SSF56112">
    <property type="entry name" value="Protein kinase-like (PK-like)"/>
    <property type="match status" value="1"/>
</dbReference>
<evidence type="ECO:0000313" key="3">
    <source>
        <dbReference type="Proteomes" id="UP001148614"/>
    </source>
</evidence>
<dbReference type="Proteomes" id="UP001148614">
    <property type="component" value="Unassembled WGS sequence"/>
</dbReference>
<sequence>MAEFTAPSYSSCPKPQAQIFFLPLPDLVPARKTRNELLQPAYLLFAMAPSYEEYSVDLEIAQFFEQTSATRSECDDYAKQRVGGNVVHVAVQGSCSYTVYAGPKQEFVVQFRLKSLRPKPGTYELAQEIYKGLVPEVSFRGQLGKEEVQGEKEPLYIYVMNRLEGISQLDFILSHDATENSPEWFMWRKSFITDMARFFAVSWKHPRHVTPFYLQNLRSKYRGELGQLLGSLPARFRPIIESSLDAIPAIFSLPMVLVHRDFGSSSVIVDSSSCQLTGVIDWAEAEIAPFGLNLGSLQPFMSKFHLKDGWIRYDDYDDLLETFWNVFRTEAGGLSNDVMQVIQSARIVGLLLSKGFTKRLANMPPPVPIQDDESGAYNLLLLDGLLIRPATRIVDWV</sequence>
<reference evidence="2" key="1">
    <citation type="submission" date="2022-07" db="EMBL/GenBank/DDBJ databases">
        <title>Genome Sequence of Xylaria arbuscula.</title>
        <authorList>
            <person name="Buettner E."/>
        </authorList>
    </citation>
    <scope>NUCLEOTIDE SEQUENCE</scope>
    <source>
        <strain evidence="2">VT107</strain>
    </source>
</reference>
<name>A0A9W8NEC8_9PEZI</name>
<gene>
    <name evidence="2" type="ORF">NPX13_g5508</name>
</gene>
<dbReference type="AlphaFoldDB" id="A0A9W8NEC8"/>
<dbReference type="Gene3D" id="3.90.1200.10">
    <property type="match status" value="1"/>
</dbReference>